<dbReference type="EMBL" id="JPMI01000126">
    <property type="protein sequence ID" value="KFA91859.1"/>
    <property type="molecule type" value="Genomic_DNA"/>
</dbReference>
<proteinExistence type="predicted"/>
<feature type="non-terminal residue" evidence="2">
    <location>
        <position position="1"/>
    </location>
</feature>
<reference evidence="2 3" key="1">
    <citation type="submission" date="2014-07" db="EMBL/GenBank/DDBJ databases">
        <title>Draft Genome Sequence of Gephyronic Acid Producer, Cystobacter violaceus Strain Cb vi76.</title>
        <authorList>
            <person name="Stevens D.C."/>
            <person name="Young J."/>
            <person name="Carmichael R."/>
            <person name="Tan J."/>
            <person name="Taylor R.E."/>
        </authorList>
    </citation>
    <scope>NUCLEOTIDE SEQUENCE [LARGE SCALE GENOMIC DNA]</scope>
    <source>
        <strain evidence="2 3">Cb vi76</strain>
    </source>
</reference>
<feature type="region of interest" description="Disordered" evidence="1">
    <location>
        <begin position="1"/>
        <end position="134"/>
    </location>
</feature>
<dbReference type="Proteomes" id="UP000028547">
    <property type="component" value="Unassembled WGS sequence"/>
</dbReference>
<evidence type="ECO:0000313" key="3">
    <source>
        <dbReference type="Proteomes" id="UP000028547"/>
    </source>
</evidence>
<gene>
    <name evidence="2" type="ORF">Q664_19190</name>
</gene>
<feature type="compositionally biased region" description="Gly residues" evidence="1">
    <location>
        <begin position="114"/>
        <end position="127"/>
    </location>
</feature>
<organism evidence="2 3">
    <name type="scientific">Archangium violaceum Cb vi76</name>
    <dbReference type="NCBI Taxonomy" id="1406225"/>
    <lineage>
        <taxon>Bacteria</taxon>
        <taxon>Pseudomonadati</taxon>
        <taxon>Myxococcota</taxon>
        <taxon>Myxococcia</taxon>
        <taxon>Myxococcales</taxon>
        <taxon>Cystobacterineae</taxon>
        <taxon>Archangiaceae</taxon>
        <taxon>Archangium</taxon>
    </lineage>
</organism>
<evidence type="ECO:0000256" key="1">
    <source>
        <dbReference type="SAM" id="MobiDB-lite"/>
    </source>
</evidence>
<name>A0A084STS4_9BACT</name>
<feature type="compositionally biased region" description="Basic and acidic residues" evidence="1">
    <location>
        <begin position="1"/>
        <end position="10"/>
    </location>
</feature>
<dbReference type="AlphaFoldDB" id="A0A084STS4"/>
<comment type="caution">
    <text evidence="2">The sequence shown here is derived from an EMBL/GenBank/DDBJ whole genome shotgun (WGS) entry which is preliminary data.</text>
</comment>
<accession>A0A084STS4</accession>
<feature type="compositionally biased region" description="Basic and acidic residues" evidence="1">
    <location>
        <begin position="34"/>
        <end position="62"/>
    </location>
</feature>
<protein>
    <submittedName>
        <fullName evidence="2">Uncharacterized protein</fullName>
    </submittedName>
</protein>
<evidence type="ECO:0000313" key="2">
    <source>
        <dbReference type="EMBL" id="KFA91859.1"/>
    </source>
</evidence>
<sequence length="134" mass="14076">GGEERGERPARKSFGAGAGGRSERSSPFASNPSAERRVPSRGARPERREWAPRDEERGERPARKPFGAGAGGPARRGAARPGGEETGEGSKPFVNWRAKKQGPTSDWNSRAPRGAGGPRGAGAPRGRGGPRKGR</sequence>